<name>A0AAW0ADJ7_9AGAR</name>
<proteinExistence type="predicted"/>
<accession>A0AAW0ADJ7</accession>
<dbReference type="AlphaFoldDB" id="A0AAW0ADJ7"/>
<keyword evidence="2" id="KW-1185">Reference proteome</keyword>
<reference evidence="1 2" key="1">
    <citation type="journal article" date="2024" name="J Genomics">
        <title>Draft genome sequencing and assembly of Favolaschia claudopus CIRM-BRFM 2984 isolated from oak limbs.</title>
        <authorList>
            <person name="Navarro D."/>
            <person name="Drula E."/>
            <person name="Chaduli D."/>
            <person name="Cazenave R."/>
            <person name="Ahrendt S."/>
            <person name="Wang J."/>
            <person name="Lipzen A."/>
            <person name="Daum C."/>
            <person name="Barry K."/>
            <person name="Grigoriev I.V."/>
            <person name="Favel A."/>
            <person name="Rosso M.N."/>
            <person name="Martin F."/>
        </authorList>
    </citation>
    <scope>NUCLEOTIDE SEQUENCE [LARGE SCALE GENOMIC DNA]</scope>
    <source>
        <strain evidence="1 2">CIRM-BRFM 2984</strain>
    </source>
</reference>
<evidence type="ECO:0000313" key="2">
    <source>
        <dbReference type="Proteomes" id="UP001362999"/>
    </source>
</evidence>
<gene>
    <name evidence="1" type="ORF">R3P38DRAFT_2553598</name>
</gene>
<evidence type="ECO:0000313" key="1">
    <source>
        <dbReference type="EMBL" id="KAK7007353.1"/>
    </source>
</evidence>
<sequence length="111" mass="12580">MAGGVTRHSDSGTTRLYKILITESAHLIWRIRNERVIQQSGPAPLAKTQNRWLRIINNRLAIDCAMTDRAKYGRKALKESLVKSTWRKTLKGERTLAKDWPKRVGVLVGVG</sequence>
<organism evidence="1 2">
    <name type="scientific">Favolaschia claudopus</name>
    <dbReference type="NCBI Taxonomy" id="2862362"/>
    <lineage>
        <taxon>Eukaryota</taxon>
        <taxon>Fungi</taxon>
        <taxon>Dikarya</taxon>
        <taxon>Basidiomycota</taxon>
        <taxon>Agaricomycotina</taxon>
        <taxon>Agaricomycetes</taxon>
        <taxon>Agaricomycetidae</taxon>
        <taxon>Agaricales</taxon>
        <taxon>Marasmiineae</taxon>
        <taxon>Mycenaceae</taxon>
        <taxon>Favolaschia</taxon>
    </lineage>
</organism>
<comment type="caution">
    <text evidence="1">The sequence shown here is derived from an EMBL/GenBank/DDBJ whole genome shotgun (WGS) entry which is preliminary data.</text>
</comment>
<protein>
    <submittedName>
        <fullName evidence="1">Uncharacterized protein</fullName>
    </submittedName>
</protein>
<dbReference type="Proteomes" id="UP001362999">
    <property type="component" value="Unassembled WGS sequence"/>
</dbReference>
<dbReference type="EMBL" id="JAWWNJ010000071">
    <property type="protein sequence ID" value="KAK7007353.1"/>
    <property type="molecule type" value="Genomic_DNA"/>
</dbReference>